<name>A0A133N139_CLOPF</name>
<evidence type="ECO:0000256" key="1">
    <source>
        <dbReference type="ARBA" id="ARBA00022448"/>
    </source>
</evidence>
<comment type="caution">
    <text evidence="5">The sequence shown here is derived from an EMBL/GenBank/DDBJ whole genome shotgun (WGS) entry which is preliminary data.</text>
</comment>
<feature type="domain" description="ABC transporter" evidence="4">
    <location>
        <begin position="16"/>
        <end position="248"/>
    </location>
</feature>
<evidence type="ECO:0000256" key="2">
    <source>
        <dbReference type="ARBA" id="ARBA00022741"/>
    </source>
</evidence>
<protein>
    <submittedName>
        <fullName evidence="5">Putative ferrichrome ABC transporter, ATP-binding protein FhuC</fullName>
    </submittedName>
</protein>
<evidence type="ECO:0000313" key="6">
    <source>
        <dbReference type="Proteomes" id="UP000070646"/>
    </source>
</evidence>
<keyword evidence="2" id="KW-0547">Nucleotide-binding</keyword>
<sequence length="265" mass="30180">MAYGKRNWRKGVRCMIRLENLEVSINKSEIIKGVSFHVNKGDFVGLIGPNGSGKSTILKTIYKLIDKKCGAIYINGKEIDSISIKSMARELAVVSQFNQYNFSFKVKDIVLMGRNPYKRTFQLDNKEDYDIVREALEKVNMLEYKDRDFLNLSGGEKQRVLLARALAQKTEILLLDEPTNHLDIKYQIEIMNIVKELNITVLAALHDMNLVSAYCNKVYMIDKGKVVYGGETKEVLTPKNIKDVFGVECEIGKNSKGHITINFLF</sequence>
<dbReference type="CDD" id="cd03214">
    <property type="entry name" value="ABC_Iron-Siderophores_B12_Hemin"/>
    <property type="match status" value="1"/>
</dbReference>
<dbReference type="Proteomes" id="UP000070646">
    <property type="component" value="Unassembled WGS sequence"/>
</dbReference>
<dbReference type="Pfam" id="PF00005">
    <property type="entry name" value="ABC_tran"/>
    <property type="match status" value="1"/>
</dbReference>
<organism evidence="5 6">
    <name type="scientific">Clostridium perfringens</name>
    <dbReference type="NCBI Taxonomy" id="1502"/>
    <lineage>
        <taxon>Bacteria</taxon>
        <taxon>Bacillati</taxon>
        <taxon>Bacillota</taxon>
        <taxon>Clostridia</taxon>
        <taxon>Eubacteriales</taxon>
        <taxon>Clostridiaceae</taxon>
        <taxon>Clostridium</taxon>
    </lineage>
</organism>
<evidence type="ECO:0000256" key="3">
    <source>
        <dbReference type="ARBA" id="ARBA00022840"/>
    </source>
</evidence>
<accession>A0A133N139</accession>
<dbReference type="InterPro" id="IPR003439">
    <property type="entry name" value="ABC_transporter-like_ATP-bd"/>
</dbReference>
<dbReference type="EMBL" id="LRPU01000115">
    <property type="protein sequence ID" value="KXA09923.1"/>
    <property type="molecule type" value="Genomic_DNA"/>
</dbReference>
<dbReference type="InterPro" id="IPR003593">
    <property type="entry name" value="AAA+_ATPase"/>
</dbReference>
<evidence type="ECO:0000313" key="5">
    <source>
        <dbReference type="EMBL" id="KXA09923.1"/>
    </source>
</evidence>
<reference evidence="5 6" key="1">
    <citation type="submission" date="2016-01" db="EMBL/GenBank/DDBJ databases">
        <authorList>
            <person name="Oliw E.H."/>
        </authorList>
    </citation>
    <scope>NUCLEOTIDE SEQUENCE [LARGE SCALE GENOMIC DNA]</scope>
    <source>
        <strain evidence="5 6">MJR7757A</strain>
    </source>
</reference>
<dbReference type="PROSITE" id="PS00211">
    <property type="entry name" value="ABC_TRANSPORTER_1"/>
    <property type="match status" value="1"/>
</dbReference>
<keyword evidence="1" id="KW-0813">Transport</keyword>
<dbReference type="PANTHER" id="PTHR42794:SF2">
    <property type="entry name" value="ABC TRANSPORTER ATP-BINDING PROTEIN"/>
    <property type="match status" value="1"/>
</dbReference>
<evidence type="ECO:0000259" key="4">
    <source>
        <dbReference type="PROSITE" id="PS50893"/>
    </source>
</evidence>
<dbReference type="PROSITE" id="PS50893">
    <property type="entry name" value="ABC_TRANSPORTER_2"/>
    <property type="match status" value="1"/>
</dbReference>
<dbReference type="PATRIC" id="fig|1502.174.peg.2258"/>
<dbReference type="AlphaFoldDB" id="A0A133N139"/>
<keyword evidence="3 5" id="KW-0067">ATP-binding</keyword>
<dbReference type="PANTHER" id="PTHR42794">
    <property type="entry name" value="HEMIN IMPORT ATP-BINDING PROTEIN HMUV"/>
    <property type="match status" value="1"/>
</dbReference>
<dbReference type="SUPFAM" id="SSF52540">
    <property type="entry name" value="P-loop containing nucleoside triphosphate hydrolases"/>
    <property type="match status" value="1"/>
</dbReference>
<proteinExistence type="predicted"/>
<dbReference type="InterPro" id="IPR017871">
    <property type="entry name" value="ABC_transporter-like_CS"/>
</dbReference>
<dbReference type="FunFam" id="3.40.50.300:FF:000134">
    <property type="entry name" value="Iron-enterobactin ABC transporter ATP-binding protein"/>
    <property type="match status" value="1"/>
</dbReference>
<dbReference type="Gene3D" id="3.40.50.300">
    <property type="entry name" value="P-loop containing nucleotide triphosphate hydrolases"/>
    <property type="match status" value="1"/>
</dbReference>
<dbReference type="GO" id="GO:0016887">
    <property type="term" value="F:ATP hydrolysis activity"/>
    <property type="evidence" value="ECO:0007669"/>
    <property type="project" value="InterPro"/>
</dbReference>
<dbReference type="GO" id="GO:0005524">
    <property type="term" value="F:ATP binding"/>
    <property type="evidence" value="ECO:0007669"/>
    <property type="project" value="UniProtKB-KW"/>
</dbReference>
<dbReference type="InterPro" id="IPR027417">
    <property type="entry name" value="P-loop_NTPase"/>
</dbReference>
<gene>
    <name evidence="5" type="ORF">HMPREF3222_02243</name>
</gene>
<dbReference type="SMART" id="SM00382">
    <property type="entry name" value="AAA"/>
    <property type="match status" value="1"/>
</dbReference>